<dbReference type="RefSeq" id="WP_038131928.1">
    <property type="nucleotide sequence ID" value="NZ_AUNB01000042.1"/>
</dbReference>
<feature type="transmembrane region" description="Helical" evidence="1">
    <location>
        <begin position="253"/>
        <end position="272"/>
    </location>
</feature>
<feature type="transmembrane region" description="Helical" evidence="1">
    <location>
        <begin position="59"/>
        <end position="79"/>
    </location>
</feature>
<dbReference type="InterPro" id="IPR010645">
    <property type="entry name" value="MFS_4"/>
</dbReference>
<dbReference type="STRING" id="1353528.DT23_17070"/>
<dbReference type="PANTHER" id="PTHR23537">
    <property type="match status" value="1"/>
</dbReference>
<dbReference type="InterPro" id="IPR036259">
    <property type="entry name" value="MFS_trans_sf"/>
</dbReference>
<evidence type="ECO:0000313" key="3">
    <source>
        <dbReference type="Proteomes" id="UP000027471"/>
    </source>
</evidence>
<proteinExistence type="predicted"/>
<keyword evidence="1" id="KW-0472">Membrane</keyword>
<comment type="caution">
    <text evidence="2">The sequence shown here is derived from an EMBL/GenBank/DDBJ whole genome shotgun (WGS) entry which is preliminary data.</text>
</comment>
<feature type="transmembrane region" description="Helical" evidence="1">
    <location>
        <begin position="86"/>
        <end position="104"/>
    </location>
</feature>
<feature type="transmembrane region" description="Helical" evidence="1">
    <location>
        <begin position="177"/>
        <end position="196"/>
    </location>
</feature>
<dbReference type="GO" id="GO:0005886">
    <property type="term" value="C:plasma membrane"/>
    <property type="evidence" value="ECO:0007669"/>
    <property type="project" value="TreeGrafter"/>
</dbReference>
<feature type="transmembrane region" description="Helical" evidence="1">
    <location>
        <begin position="116"/>
        <end position="138"/>
    </location>
</feature>
<reference evidence="2 3" key="1">
    <citation type="journal article" date="2015" name="Antonie Van Leeuwenhoek">
        <title>Thioclava indica sp. nov., isolated from surface seawater of the Indian Ocean.</title>
        <authorList>
            <person name="Liu Y."/>
            <person name="Lai Q."/>
            <person name="Du J."/>
            <person name="Xu H."/>
            <person name="Jiang L."/>
            <person name="Shao Z."/>
        </authorList>
    </citation>
    <scope>NUCLEOTIDE SEQUENCE [LARGE SCALE GENOMIC DNA]</scope>
    <source>
        <strain evidence="2 3">DT23-4</strain>
    </source>
</reference>
<dbReference type="Proteomes" id="UP000027471">
    <property type="component" value="Unassembled WGS sequence"/>
</dbReference>
<feature type="transmembrane region" description="Helical" evidence="1">
    <location>
        <begin position="279"/>
        <end position="302"/>
    </location>
</feature>
<sequence>MSMRSIPQTEFTACPSYIKVMIAGMCALIATVGFGRFSFTPLLPLMRAQAHLSVMEGGLLATSNYAGYLFGAIVASLIHDLRIKAMLYRCGLLLGVVTTLGMGLTQDPVIWSILRFFSGMASISGLLLASGLILNWLINQDHRPELGLHFAGMGLGIVATGVVVMAATPYLAWDAQWIAFGLLALALSIPAWLWMPSPRVVSKPHCQPQPDKRRGSLTFWLLNAAYTTAGVGYVVLATFIVDIVSQLPFFTKGATMVWIVVGLAAIPSAYVWDRIAGIWGSIVALILAFGLQIISVLLLMSASMAANFAAAVLYGGTFVGIVNMTLSVAGRMQPNNPARAMAQMTIGYSIAQFITPAVSGYLARESGSYASVLPFSAYVLGLGAVLLVVIQGRYSQRNL</sequence>
<dbReference type="Pfam" id="PF06779">
    <property type="entry name" value="MFS_4"/>
    <property type="match status" value="1"/>
</dbReference>
<dbReference type="Gene3D" id="1.20.1250.20">
    <property type="entry name" value="MFS general substrate transporter like domains"/>
    <property type="match status" value="2"/>
</dbReference>
<accession>A0A074JL34</accession>
<keyword evidence="1" id="KW-0812">Transmembrane</keyword>
<dbReference type="eggNOG" id="COG2814">
    <property type="taxonomic scope" value="Bacteria"/>
</dbReference>
<evidence type="ECO:0000313" key="2">
    <source>
        <dbReference type="EMBL" id="KEO57179.1"/>
    </source>
</evidence>
<dbReference type="EMBL" id="AUNB01000042">
    <property type="protein sequence ID" value="KEO57179.1"/>
    <property type="molecule type" value="Genomic_DNA"/>
</dbReference>
<feature type="transmembrane region" description="Helical" evidence="1">
    <location>
        <begin position="150"/>
        <end position="171"/>
    </location>
</feature>
<feature type="transmembrane region" description="Helical" evidence="1">
    <location>
        <begin position="20"/>
        <end position="39"/>
    </location>
</feature>
<feature type="transmembrane region" description="Helical" evidence="1">
    <location>
        <begin position="369"/>
        <end position="390"/>
    </location>
</feature>
<name>A0A074JL34_9RHOB</name>
<dbReference type="AlphaFoldDB" id="A0A074JL34"/>
<dbReference type="PANTHER" id="PTHR23537:SF1">
    <property type="entry name" value="SUGAR TRANSPORTER"/>
    <property type="match status" value="1"/>
</dbReference>
<dbReference type="SUPFAM" id="SSF103473">
    <property type="entry name" value="MFS general substrate transporter"/>
    <property type="match status" value="1"/>
</dbReference>
<evidence type="ECO:0000256" key="1">
    <source>
        <dbReference type="SAM" id="Phobius"/>
    </source>
</evidence>
<organism evidence="2 3">
    <name type="scientific">Thioclava indica</name>
    <dbReference type="NCBI Taxonomy" id="1353528"/>
    <lineage>
        <taxon>Bacteria</taxon>
        <taxon>Pseudomonadati</taxon>
        <taxon>Pseudomonadota</taxon>
        <taxon>Alphaproteobacteria</taxon>
        <taxon>Rhodobacterales</taxon>
        <taxon>Paracoccaceae</taxon>
        <taxon>Thioclava</taxon>
    </lineage>
</organism>
<feature type="transmembrane region" description="Helical" evidence="1">
    <location>
        <begin position="308"/>
        <end position="329"/>
    </location>
</feature>
<protein>
    <submittedName>
        <fullName evidence="2">Uncharacterized protein</fullName>
    </submittedName>
</protein>
<gene>
    <name evidence="2" type="ORF">DT23_17070</name>
</gene>
<keyword evidence="1" id="KW-1133">Transmembrane helix</keyword>
<feature type="transmembrane region" description="Helical" evidence="1">
    <location>
        <begin position="217"/>
        <end position="241"/>
    </location>
</feature>
<keyword evidence="3" id="KW-1185">Reference proteome</keyword>
<feature type="transmembrane region" description="Helical" evidence="1">
    <location>
        <begin position="341"/>
        <end position="363"/>
    </location>
</feature>